<evidence type="ECO:0000256" key="1">
    <source>
        <dbReference type="SAM" id="MobiDB-lite"/>
    </source>
</evidence>
<name>A0A1D9QLA9_SCLS1</name>
<accession>A0A1D9QLA9</accession>
<dbReference type="VEuPathDB" id="FungiDB:sscle_15g104860"/>
<evidence type="ECO:0000313" key="2">
    <source>
        <dbReference type="EMBL" id="APA15716.1"/>
    </source>
</evidence>
<dbReference type="Proteomes" id="UP000177798">
    <property type="component" value="Chromosome 15"/>
</dbReference>
<gene>
    <name evidence="2" type="ORF">sscle_15g104860</name>
</gene>
<dbReference type="KEGG" id="ssl:SS1G_09466"/>
<sequence>MLTGSPGSTFRVYQVEGRLVTRGFTKGKDSFESISTRVEAPQEQVDSPKSAPRAPFLKFEIEQDTS</sequence>
<proteinExistence type="predicted"/>
<organism evidence="2 3">
    <name type="scientific">Sclerotinia sclerotiorum (strain ATCC 18683 / 1980 / Ss-1)</name>
    <name type="common">White mold</name>
    <name type="synonym">Whetzelinia sclerotiorum</name>
    <dbReference type="NCBI Taxonomy" id="665079"/>
    <lineage>
        <taxon>Eukaryota</taxon>
        <taxon>Fungi</taxon>
        <taxon>Dikarya</taxon>
        <taxon>Ascomycota</taxon>
        <taxon>Pezizomycotina</taxon>
        <taxon>Leotiomycetes</taxon>
        <taxon>Helotiales</taxon>
        <taxon>Sclerotiniaceae</taxon>
        <taxon>Sclerotinia</taxon>
    </lineage>
</organism>
<evidence type="ECO:0000313" key="3">
    <source>
        <dbReference type="Proteomes" id="UP000177798"/>
    </source>
</evidence>
<dbReference type="AlphaFoldDB" id="A0A1D9QLA9"/>
<protein>
    <submittedName>
        <fullName evidence="2">Uncharacterized protein</fullName>
    </submittedName>
</protein>
<reference evidence="3" key="1">
    <citation type="journal article" date="2017" name="Genome Biol. Evol.">
        <title>The complete genome sequence of the phytopathogenic fungus Sclerotinia sclerotiorum reveals insights into the genome architecture of broad host range pathogens.</title>
        <authorList>
            <person name="Derbyshire M."/>
            <person name="Denton-Giles M."/>
            <person name="Hegedus D."/>
            <person name="Seifbarghy S."/>
            <person name="Rollins J."/>
            <person name="van Kan J."/>
            <person name="Seidl M.F."/>
            <person name="Faino L."/>
            <person name="Mbengue M."/>
            <person name="Navaud O."/>
            <person name="Raffaele S."/>
            <person name="Hammond-Kosack K."/>
            <person name="Heard S."/>
            <person name="Oliver R."/>
        </authorList>
    </citation>
    <scope>NUCLEOTIDE SEQUENCE [LARGE SCALE GENOMIC DNA]</scope>
    <source>
        <strain evidence="3">ATCC 18683 / 1980 / Ss-1</strain>
    </source>
</reference>
<feature type="region of interest" description="Disordered" evidence="1">
    <location>
        <begin position="36"/>
        <end position="66"/>
    </location>
</feature>
<dbReference type="EMBL" id="CP017828">
    <property type="protein sequence ID" value="APA15716.1"/>
    <property type="molecule type" value="Genomic_DNA"/>
</dbReference>
<dbReference type="RefSeq" id="XP_001589744.1">
    <property type="nucleotide sequence ID" value="XM_001589694.1"/>
</dbReference>